<accession>A0ABQ6CRI1</accession>
<protein>
    <submittedName>
        <fullName evidence="2">Uncharacterized protein</fullName>
    </submittedName>
</protein>
<keyword evidence="1" id="KW-0732">Signal</keyword>
<gene>
    <name evidence="2" type="ORF">GCM10007874_57650</name>
</gene>
<comment type="caution">
    <text evidence="2">The sequence shown here is derived from an EMBL/GenBank/DDBJ whole genome shotgun (WGS) entry which is preliminary data.</text>
</comment>
<evidence type="ECO:0000256" key="1">
    <source>
        <dbReference type="SAM" id="SignalP"/>
    </source>
</evidence>
<evidence type="ECO:0000313" key="2">
    <source>
        <dbReference type="EMBL" id="GLS22745.1"/>
    </source>
</evidence>
<organism evidence="2 3">
    <name type="scientific">Labrys miyagiensis</name>
    <dbReference type="NCBI Taxonomy" id="346912"/>
    <lineage>
        <taxon>Bacteria</taxon>
        <taxon>Pseudomonadati</taxon>
        <taxon>Pseudomonadota</taxon>
        <taxon>Alphaproteobacteria</taxon>
        <taxon>Hyphomicrobiales</taxon>
        <taxon>Xanthobacteraceae</taxon>
        <taxon>Labrys</taxon>
    </lineage>
</organism>
<dbReference type="Proteomes" id="UP001156882">
    <property type="component" value="Unassembled WGS sequence"/>
</dbReference>
<dbReference type="PROSITE" id="PS51257">
    <property type="entry name" value="PROKAR_LIPOPROTEIN"/>
    <property type="match status" value="1"/>
</dbReference>
<keyword evidence="3" id="KW-1185">Reference proteome</keyword>
<reference evidence="3" key="1">
    <citation type="journal article" date="2019" name="Int. J. Syst. Evol. Microbiol.">
        <title>The Global Catalogue of Microorganisms (GCM) 10K type strain sequencing project: providing services to taxonomists for standard genome sequencing and annotation.</title>
        <authorList>
            <consortium name="The Broad Institute Genomics Platform"/>
            <consortium name="The Broad Institute Genome Sequencing Center for Infectious Disease"/>
            <person name="Wu L."/>
            <person name="Ma J."/>
        </authorList>
    </citation>
    <scope>NUCLEOTIDE SEQUENCE [LARGE SCALE GENOMIC DNA]</scope>
    <source>
        <strain evidence="3">NBRC 101365</strain>
    </source>
</reference>
<feature type="signal peptide" evidence="1">
    <location>
        <begin position="1"/>
        <end position="22"/>
    </location>
</feature>
<dbReference type="RefSeq" id="WP_284315705.1">
    <property type="nucleotide sequence ID" value="NZ_BSPC01000066.1"/>
</dbReference>
<name>A0ABQ6CRI1_9HYPH</name>
<dbReference type="EMBL" id="BSPC01000066">
    <property type="protein sequence ID" value="GLS22745.1"/>
    <property type="molecule type" value="Genomic_DNA"/>
</dbReference>
<proteinExistence type="predicted"/>
<sequence>MRKSALAVVALVVSALALTSCANTVTGVSKDVKATGHAVKKAVE</sequence>
<evidence type="ECO:0000313" key="3">
    <source>
        <dbReference type="Proteomes" id="UP001156882"/>
    </source>
</evidence>
<feature type="chain" id="PRO_5045945673" evidence="1">
    <location>
        <begin position="23"/>
        <end position="44"/>
    </location>
</feature>